<reference evidence="2 3" key="1">
    <citation type="submission" date="2020-08" db="EMBL/GenBank/DDBJ databases">
        <title>Sequencing the genomes of 1000 actinobacteria strains.</title>
        <authorList>
            <person name="Klenk H.-P."/>
        </authorList>
    </citation>
    <scope>NUCLEOTIDE SEQUENCE [LARGE SCALE GENOMIC DNA]</scope>
    <source>
        <strain evidence="2 3">DSM 45582</strain>
    </source>
</reference>
<dbReference type="EMBL" id="JACHIV010000001">
    <property type="protein sequence ID" value="MBB5070440.1"/>
    <property type="molecule type" value="Genomic_DNA"/>
</dbReference>
<keyword evidence="1" id="KW-0472">Membrane</keyword>
<evidence type="ECO:0000313" key="2">
    <source>
        <dbReference type="EMBL" id="MBB5070440.1"/>
    </source>
</evidence>
<organism evidence="2 3">
    <name type="scientific">Saccharopolyspora gloriosae</name>
    <dbReference type="NCBI Taxonomy" id="455344"/>
    <lineage>
        <taxon>Bacteria</taxon>
        <taxon>Bacillati</taxon>
        <taxon>Actinomycetota</taxon>
        <taxon>Actinomycetes</taxon>
        <taxon>Pseudonocardiales</taxon>
        <taxon>Pseudonocardiaceae</taxon>
        <taxon>Saccharopolyspora</taxon>
    </lineage>
</organism>
<proteinExistence type="predicted"/>
<gene>
    <name evidence="2" type="ORF">BJ969_003528</name>
</gene>
<evidence type="ECO:0000256" key="1">
    <source>
        <dbReference type="SAM" id="Phobius"/>
    </source>
</evidence>
<evidence type="ECO:0000313" key="3">
    <source>
        <dbReference type="Proteomes" id="UP000580474"/>
    </source>
</evidence>
<name>A0A840NEU0_9PSEU</name>
<comment type="caution">
    <text evidence="2">The sequence shown here is derived from an EMBL/GenBank/DDBJ whole genome shotgun (WGS) entry which is preliminary data.</text>
</comment>
<feature type="transmembrane region" description="Helical" evidence="1">
    <location>
        <begin position="54"/>
        <end position="74"/>
    </location>
</feature>
<protein>
    <submittedName>
        <fullName evidence="2">Uncharacterized protein</fullName>
    </submittedName>
</protein>
<accession>A0A840NEU0</accession>
<dbReference type="AlphaFoldDB" id="A0A840NEU0"/>
<keyword evidence="3" id="KW-1185">Reference proteome</keyword>
<keyword evidence="1" id="KW-1133">Transmembrane helix</keyword>
<sequence length="82" mass="8898">MHALRHTLTRSTETLQYWVLTLVLSTTTALDHLATRAHRIRFDDTGSETTEKAVLTAIGLAVAVGLGAAITAVVNKYQGQIH</sequence>
<dbReference type="RefSeq" id="WP_184479974.1">
    <property type="nucleotide sequence ID" value="NZ_JACHIV010000001.1"/>
</dbReference>
<dbReference type="Proteomes" id="UP000580474">
    <property type="component" value="Unassembled WGS sequence"/>
</dbReference>
<keyword evidence="1" id="KW-0812">Transmembrane</keyword>